<dbReference type="PANTHER" id="PTHR43464">
    <property type="entry name" value="METHYLTRANSFERASE"/>
    <property type="match status" value="1"/>
</dbReference>
<evidence type="ECO:0000313" key="4">
    <source>
        <dbReference type="Proteomes" id="UP001620397"/>
    </source>
</evidence>
<dbReference type="GO" id="GO:0032259">
    <property type="term" value="P:methylation"/>
    <property type="evidence" value="ECO:0007669"/>
    <property type="project" value="UniProtKB-KW"/>
</dbReference>
<organism evidence="3 4">
    <name type="scientific">Dyella agri</name>
    <dbReference type="NCBI Taxonomy" id="1926869"/>
    <lineage>
        <taxon>Bacteria</taxon>
        <taxon>Pseudomonadati</taxon>
        <taxon>Pseudomonadota</taxon>
        <taxon>Gammaproteobacteria</taxon>
        <taxon>Lysobacterales</taxon>
        <taxon>Rhodanobacteraceae</taxon>
        <taxon>Dyella</taxon>
    </lineage>
</organism>
<feature type="domain" description="Methyltransferase" evidence="2">
    <location>
        <begin position="82"/>
        <end position="176"/>
    </location>
</feature>
<name>A0ABW8KLP4_9GAMM</name>
<dbReference type="Proteomes" id="UP001620397">
    <property type="component" value="Unassembled WGS sequence"/>
</dbReference>
<keyword evidence="4" id="KW-1185">Reference proteome</keyword>
<keyword evidence="3" id="KW-0808">Transferase</keyword>
<evidence type="ECO:0000256" key="1">
    <source>
        <dbReference type="SAM" id="MobiDB-lite"/>
    </source>
</evidence>
<dbReference type="CDD" id="cd02440">
    <property type="entry name" value="AdoMet_MTases"/>
    <property type="match status" value="1"/>
</dbReference>
<proteinExistence type="predicted"/>
<dbReference type="Pfam" id="PF13649">
    <property type="entry name" value="Methyltransf_25"/>
    <property type="match status" value="1"/>
</dbReference>
<dbReference type="GO" id="GO:0008168">
    <property type="term" value="F:methyltransferase activity"/>
    <property type="evidence" value="ECO:0007669"/>
    <property type="project" value="UniProtKB-KW"/>
</dbReference>
<dbReference type="InterPro" id="IPR041698">
    <property type="entry name" value="Methyltransf_25"/>
</dbReference>
<dbReference type="SUPFAM" id="SSF53335">
    <property type="entry name" value="S-adenosyl-L-methionine-dependent methyltransferases"/>
    <property type="match status" value="1"/>
</dbReference>
<keyword evidence="3" id="KW-0489">Methyltransferase</keyword>
<gene>
    <name evidence="3" type="ORF">ISP14_13530</name>
</gene>
<dbReference type="EMBL" id="JADIKL010000007">
    <property type="protein sequence ID" value="MFK2931813.1"/>
    <property type="molecule type" value="Genomic_DNA"/>
</dbReference>
<dbReference type="InterPro" id="IPR029063">
    <property type="entry name" value="SAM-dependent_MTases_sf"/>
</dbReference>
<evidence type="ECO:0000313" key="3">
    <source>
        <dbReference type="EMBL" id="MFK2931813.1"/>
    </source>
</evidence>
<dbReference type="PANTHER" id="PTHR43464:SF92">
    <property type="entry name" value="SLR1071 PROTEIN"/>
    <property type="match status" value="1"/>
</dbReference>
<reference evidence="3 4" key="1">
    <citation type="submission" date="2020-10" db="EMBL/GenBank/DDBJ databases">
        <title>Phylogeny of dyella-like bacteria.</title>
        <authorList>
            <person name="Fu J."/>
        </authorList>
    </citation>
    <scope>NUCLEOTIDE SEQUENCE [LARGE SCALE GENOMIC DNA]</scope>
    <source>
        <strain evidence="3 4">DKC-1</strain>
    </source>
</reference>
<sequence>MKREHEFGRQTLETAIPPRPAPPAWDVGGSLDEAKLLDTQRAFDSVAADYDGPRGNNELIQRMRSTVWDSVCRELPSGGSLLDLGCGTGLDALEFARRGYQVVATDWSPQMVARTQVRAAAAGMEARVATEHLGIQQLDRLDDSFDGIYSNFGPLNCAPDLHVVAAECARLLRPGGRLMFSVIGRICPWELVHYVLRGRWRRAGVRAARGATAVGMNRHTIWTFYYTPREFYRAFAAHFELTSYRALGLFLPPPYLVDYYRRHRRYCAGLGWLDDRLGALPLLRGMGDHFLIVMRRR</sequence>
<protein>
    <submittedName>
        <fullName evidence="3">Methyltransferase domain-containing protein</fullName>
    </submittedName>
</protein>
<feature type="region of interest" description="Disordered" evidence="1">
    <location>
        <begin position="1"/>
        <end position="25"/>
    </location>
</feature>
<comment type="caution">
    <text evidence="3">The sequence shown here is derived from an EMBL/GenBank/DDBJ whole genome shotgun (WGS) entry which is preliminary data.</text>
</comment>
<accession>A0ABW8KLP4</accession>
<evidence type="ECO:0000259" key="2">
    <source>
        <dbReference type="Pfam" id="PF13649"/>
    </source>
</evidence>
<dbReference type="Gene3D" id="3.40.50.150">
    <property type="entry name" value="Vaccinia Virus protein VP39"/>
    <property type="match status" value="1"/>
</dbReference>